<reference evidence="2" key="1">
    <citation type="submission" date="2016-10" db="EMBL/GenBank/DDBJ databases">
        <authorList>
            <person name="Varghese N."/>
            <person name="Submissions S."/>
        </authorList>
    </citation>
    <scope>NUCLEOTIDE SEQUENCE [LARGE SCALE GENOMIC DNA]</scope>
    <source>
        <strain evidence="2">DSM 44260</strain>
    </source>
</reference>
<evidence type="ECO:0000313" key="1">
    <source>
        <dbReference type="EMBL" id="SES39570.1"/>
    </source>
</evidence>
<dbReference type="EMBL" id="FOGI01000012">
    <property type="protein sequence ID" value="SES39570.1"/>
    <property type="molecule type" value="Genomic_DNA"/>
</dbReference>
<accession>A0A1H9X087</accession>
<dbReference type="STRING" id="155974.SAMN04487818_11286"/>
<gene>
    <name evidence="1" type="ORF">SAMN04487818_11286</name>
</gene>
<evidence type="ECO:0008006" key="3">
    <source>
        <dbReference type="Google" id="ProtNLM"/>
    </source>
</evidence>
<proteinExistence type="predicted"/>
<sequence length="218" mass="24443">MADRYYTPGVRAALTAFSSRTCYKPGCTAPLLAKEDDRWVLALEIAHIRALNAGGARYDDGPSMSDEARNDFPNLIYLCTRHHRSVDAKWNATKYPTRVLAKWKRDAESGVEQLSSTIPVTADQLEAVIARAMRERDQVLADTVERLRSTDTEAYVLMNQLLAELKDARRLGSIVDPDTVSLLYTAAKNLSHLEDSASRLQSAASKYLRAAEMRQMYE</sequence>
<name>A0A1H9X087_9PSEU</name>
<keyword evidence="2" id="KW-1185">Reference proteome</keyword>
<organism evidence="1 2">
    <name type="scientific">Actinokineospora terrae</name>
    <dbReference type="NCBI Taxonomy" id="155974"/>
    <lineage>
        <taxon>Bacteria</taxon>
        <taxon>Bacillati</taxon>
        <taxon>Actinomycetota</taxon>
        <taxon>Actinomycetes</taxon>
        <taxon>Pseudonocardiales</taxon>
        <taxon>Pseudonocardiaceae</taxon>
        <taxon>Actinokineospora</taxon>
    </lineage>
</organism>
<protein>
    <recommendedName>
        <fullName evidence="3">HNH endonuclease</fullName>
    </recommendedName>
</protein>
<dbReference type="RefSeq" id="WP_143073640.1">
    <property type="nucleotide sequence ID" value="NZ_FOGI01000012.1"/>
</dbReference>
<dbReference type="AlphaFoldDB" id="A0A1H9X087"/>
<dbReference type="Proteomes" id="UP000199051">
    <property type="component" value="Unassembled WGS sequence"/>
</dbReference>
<evidence type="ECO:0000313" key="2">
    <source>
        <dbReference type="Proteomes" id="UP000199051"/>
    </source>
</evidence>